<dbReference type="Gene3D" id="1.25.40.10">
    <property type="entry name" value="Tetratricopeptide repeat domain"/>
    <property type="match status" value="1"/>
</dbReference>
<protein>
    <submittedName>
        <fullName evidence="3">NB-ARC domain-containing protein</fullName>
    </submittedName>
</protein>
<dbReference type="RefSeq" id="WP_359698644.1">
    <property type="nucleotide sequence ID" value="NZ_JBEYXT010000157.1"/>
</dbReference>
<dbReference type="SMART" id="SM00028">
    <property type="entry name" value="TPR"/>
    <property type="match status" value="3"/>
</dbReference>
<feature type="domain" description="NB-ARC" evidence="2">
    <location>
        <begin position="61"/>
        <end position="225"/>
    </location>
</feature>
<dbReference type="InterPro" id="IPR027417">
    <property type="entry name" value="P-loop_NTPase"/>
</dbReference>
<dbReference type="InterPro" id="IPR002182">
    <property type="entry name" value="NB-ARC"/>
</dbReference>
<evidence type="ECO:0000259" key="2">
    <source>
        <dbReference type="Pfam" id="PF00931"/>
    </source>
</evidence>
<evidence type="ECO:0000256" key="1">
    <source>
        <dbReference type="SAM" id="MobiDB-lite"/>
    </source>
</evidence>
<feature type="region of interest" description="Disordered" evidence="1">
    <location>
        <begin position="700"/>
        <end position="721"/>
    </location>
</feature>
<comment type="caution">
    <text evidence="3">The sequence shown here is derived from an EMBL/GenBank/DDBJ whole genome shotgun (WGS) entry which is preliminary data.</text>
</comment>
<evidence type="ECO:0000313" key="4">
    <source>
        <dbReference type="Proteomes" id="UP001551189"/>
    </source>
</evidence>
<evidence type="ECO:0000313" key="3">
    <source>
        <dbReference type="EMBL" id="MEU6804735.1"/>
    </source>
</evidence>
<organism evidence="3 4">
    <name type="scientific">Streptomyces neyagawaensis</name>
    <dbReference type="NCBI Taxonomy" id="42238"/>
    <lineage>
        <taxon>Bacteria</taxon>
        <taxon>Bacillati</taxon>
        <taxon>Actinomycetota</taxon>
        <taxon>Actinomycetes</taxon>
        <taxon>Kitasatosporales</taxon>
        <taxon>Streptomycetaceae</taxon>
        <taxon>Streptomyces</taxon>
    </lineage>
</organism>
<dbReference type="Proteomes" id="UP001551189">
    <property type="component" value="Unassembled WGS sequence"/>
</dbReference>
<dbReference type="SUPFAM" id="SSF52540">
    <property type="entry name" value="P-loop containing nucleoside triphosphate hydrolases"/>
    <property type="match status" value="1"/>
</dbReference>
<name>A0ABV3B5M7_9ACTN</name>
<dbReference type="PANTHER" id="PTHR47691">
    <property type="entry name" value="REGULATOR-RELATED"/>
    <property type="match status" value="1"/>
</dbReference>
<dbReference type="PRINTS" id="PR00364">
    <property type="entry name" value="DISEASERSIST"/>
</dbReference>
<proteinExistence type="predicted"/>
<dbReference type="SUPFAM" id="SSF48452">
    <property type="entry name" value="TPR-like"/>
    <property type="match status" value="1"/>
</dbReference>
<dbReference type="InterPro" id="IPR019734">
    <property type="entry name" value="TPR_rpt"/>
</dbReference>
<dbReference type="EMBL" id="JBEYXT010000157">
    <property type="protein sequence ID" value="MEU6804735.1"/>
    <property type="molecule type" value="Genomic_DNA"/>
</dbReference>
<accession>A0ABV3B5M7</accession>
<gene>
    <name evidence="3" type="ORF">ABZ931_27540</name>
</gene>
<dbReference type="PANTHER" id="PTHR47691:SF3">
    <property type="entry name" value="HTH-TYPE TRANSCRIPTIONAL REGULATOR RV0890C-RELATED"/>
    <property type="match status" value="1"/>
</dbReference>
<sequence length="721" mass="78085">MADQPSTHNEIMAAITGDVVQAGTIHTVILRGQTEEAAPVPRQLPGAPRDFVGRGDHVAALDSLLATSSQNAATICVVAGTPGAGKTTLAVWWAHRVQRDFPDGTLFVNLRGFDREEPLPPSLVLTSFLQALGIARERIPLGLDAQSGMLRSFLAGRRVLMVLDNARNAEQVRPLLPGSTGCFVLVTSRLSLTGLAVTDAARSVALELFTPDEAERLIRDVVGGERVEREPEAVARLVDRCARLPLALRVAAGRLATRRLSITELVDEMGEGRARLRVLSSPPDDHSAVSTVFDWSYTRLPAEPARMFRRLGLHPDAEFSLHAAAAFGGFDVTEAHHQVEELVDAHLVEPVGHRRYRLHDLLHSYAARRAETDESPDSHVEALRNGLAWYARTALAADRLVFPGHPSLTVEVGPSDDEAPVADRSQAWAWLDTERMTLLSAMKAAHSRHLYEIAVALAGSMRCLAFQPRALWPIRLEAESMGLHAARAGNDPASEMALLRRRADTYQMLGLWDEASADLEEHAVRAATSGDRLLLGMALCGLGRSRKLQNRLDEAWDHFLRALPLVRGDRRAEAVVACNLSQIGVGLGRCREALEHARRELELRLGEGDVVGEGYALHDMAVAHQALGEDRSAVECAERAIALFRGAVASERYLAHALETAALSHARTGSRGRASRCRQEAAAILAQLGDLRAGALREVADGDASTHSRAGGEAPSPCQPA</sequence>
<keyword evidence="4" id="KW-1185">Reference proteome</keyword>
<dbReference type="Pfam" id="PF00931">
    <property type="entry name" value="NB-ARC"/>
    <property type="match status" value="1"/>
</dbReference>
<dbReference type="Gene3D" id="3.40.50.300">
    <property type="entry name" value="P-loop containing nucleotide triphosphate hydrolases"/>
    <property type="match status" value="1"/>
</dbReference>
<dbReference type="InterPro" id="IPR011990">
    <property type="entry name" value="TPR-like_helical_dom_sf"/>
</dbReference>
<reference evidence="3 4" key="1">
    <citation type="submission" date="2024-06" db="EMBL/GenBank/DDBJ databases">
        <title>The Natural Products Discovery Center: Release of the First 8490 Sequenced Strains for Exploring Actinobacteria Biosynthetic Diversity.</title>
        <authorList>
            <person name="Kalkreuter E."/>
            <person name="Kautsar S.A."/>
            <person name="Yang D."/>
            <person name="Bader C.D."/>
            <person name="Teijaro C.N."/>
            <person name="Fluegel L."/>
            <person name="Davis C.M."/>
            <person name="Simpson J.R."/>
            <person name="Lauterbach L."/>
            <person name="Steele A.D."/>
            <person name="Gui C."/>
            <person name="Meng S."/>
            <person name="Li G."/>
            <person name="Viehrig K."/>
            <person name="Ye F."/>
            <person name="Su P."/>
            <person name="Kiefer A.F."/>
            <person name="Nichols A."/>
            <person name="Cepeda A.J."/>
            <person name="Yan W."/>
            <person name="Fan B."/>
            <person name="Jiang Y."/>
            <person name="Adhikari A."/>
            <person name="Zheng C.-J."/>
            <person name="Schuster L."/>
            <person name="Cowan T.M."/>
            <person name="Smanski M.J."/>
            <person name="Chevrette M.G."/>
            <person name="De Carvalho L.P.S."/>
            <person name="Shen B."/>
        </authorList>
    </citation>
    <scope>NUCLEOTIDE SEQUENCE [LARGE SCALE GENOMIC DNA]</scope>
    <source>
        <strain evidence="3 4">NPDC046851</strain>
    </source>
</reference>